<gene>
    <name evidence="1" type="ORF">FHK87_21135</name>
</gene>
<dbReference type="OrthoDB" id="1202673at2"/>
<proteinExistence type="predicted"/>
<reference evidence="1 2" key="1">
    <citation type="submission" date="2019-06" db="EMBL/GenBank/DDBJ databases">
        <authorList>
            <person name="Meng X."/>
        </authorList>
    </citation>
    <scope>NUCLEOTIDE SEQUENCE [LARGE SCALE GENOMIC DNA]</scope>
    <source>
        <strain evidence="1 2">M625</strain>
    </source>
</reference>
<evidence type="ECO:0000313" key="2">
    <source>
        <dbReference type="Proteomes" id="UP000315540"/>
    </source>
</evidence>
<organism evidence="1 2">
    <name type="scientific">Aquimarina algicola</name>
    <dbReference type="NCBI Taxonomy" id="2589995"/>
    <lineage>
        <taxon>Bacteria</taxon>
        <taxon>Pseudomonadati</taxon>
        <taxon>Bacteroidota</taxon>
        <taxon>Flavobacteriia</taxon>
        <taxon>Flavobacteriales</taxon>
        <taxon>Flavobacteriaceae</taxon>
        <taxon>Aquimarina</taxon>
    </lineage>
</organism>
<dbReference type="AlphaFoldDB" id="A0A504J5N3"/>
<dbReference type="EMBL" id="VFWZ01000008">
    <property type="protein sequence ID" value="TPN82933.1"/>
    <property type="molecule type" value="Genomic_DNA"/>
</dbReference>
<keyword evidence="2" id="KW-1185">Reference proteome</keyword>
<name>A0A504J5N3_9FLAO</name>
<dbReference type="RefSeq" id="WP_140596401.1">
    <property type="nucleotide sequence ID" value="NZ_VFWZ01000008.1"/>
</dbReference>
<comment type="caution">
    <text evidence="1">The sequence shown here is derived from an EMBL/GenBank/DDBJ whole genome shotgun (WGS) entry which is preliminary data.</text>
</comment>
<dbReference type="Proteomes" id="UP000315540">
    <property type="component" value="Unassembled WGS sequence"/>
</dbReference>
<sequence length="142" mass="16467">MKLNIHKFYIVFKAFSYSNRKSVFNDNSLSIKDLRNKFVRGLDPDMIEGIYPTKVAARKAAEKQYKKLPDNIRKKTKTTKKISKGYALFSDAVMAKDKYRVTTPPKEIYPTRKAAQKAVDRIRKRTGRNPGIKIMTYDSAKR</sequence>
<evidence type="ECO:0000313" key="1">
    <source>
        <dbReference type="EMBL" id="TPN82933.1"/>
    </source>
</evidence>
<protein>
    <submittedName>
        <fullName evidence="1">Uncharacterized protein</fullName>
    </submittedName>
</protein>
<accession>A0A504J5N3</accession>